<dbReference type="InterPro" id="IPR011765">
    <property type="entry name" value="Pept_M16_N"/>
</dbReference>
<dbReference type="GO" id="GO:0008237">
    <property type="term" value="F:metallopeptidase activity"/>
    <property type="evidence" value="ECO:0007669"/>
    <property type="project" value="UniProtKB-KW"/>
</dbReference>
<dbReference type="InterPro" id="IPR011249">
    <property type="entry name" value="Metalloenz_LuxS/M16"/>
</dbReference>
<proteinExistence type="inferred from homology"/>
<evidence type="ECO:0000256" key="5">
    <source>
        <dbReference type="ARBA" id="ARBA00023049"/>
    </source>
</evidence>
<organism evidence="9 10">
    <name type="scientific">Cruoricaptor ignavus</name>
    <dbReference type="NCBI Taxonomy" id="1118202"/>
    <lineage>
        <taxon>Bacteria</taxon>
        <taxon>Pseudomonadati</taxon>
        <taxon>Bacteroidota</taxon>
        <taxon>Flavobacteriia</taxon>
        <taxon>Flavobacteriales</taxon>
        <taxon>Weeksellaceae</taxon>
        <taxon>Cruoricaptor</taxon>
    </lineage>
</organism>
<feature type="signal peptide" evidence="6">
    <location>
        <begin position="1"/>
        <end position="34"/>
    </location>
</feature>
<dbReference type="InterPro" id="IPR007863">
    <property type="entry name" value="Peptidase_M16_C"/>
</dbReference>
<evidence type="ECO:0000259" key="8">
    <source>
        <dbReference type="Pfam" id="PF05193"/>
    </source>
</evidence>
<comment type="similarity">
    <text evidence="1">Belongs to the peptidase M16 family.</text>
</comment>
<keyword evidence="10" id="KW-1185">Reference proteome</keyword>
<feature type="domain" description="Peptidase M16 C-terminal" evidence="8">
    <location>
        <begin position="208"/>
        <end position="381"/>
    </location>
</feature>
<evidence type="ECO:0000256" key="3">
    <source>
        <dbReference type="ARBA" id="ARBA00022801"/>
    </source>
</evidence>
<keyword evidence="6" id="KW-0732">Signal</keyword>
<dbReference type="GO" id="GO:0006508">
    <property type="term" value="P:proteolysis"/>
    <property type="evidence" value="ECO:0007669"/>
    <property type="project" value="UniProtKB-KW"/>
</dbReference>
<feature type="chain" id="PRO_5009915519" evidence="6">
    <location>
        <begin position="35"/>
        <end position="451"/>
    </location>
</feature>
<dbReference type="Proteomes" id="UP000184335">
    <property type="component" value="Unassembled WGS sequence"/>
</dbReference>
<dbReference type="AlphaFoldDB" id="A0A1M5ZY33"/>
<feature type="domain" description="Peptidase M16 N-terminal" evidence="7">
    <location>
        <begin position="50"/>
        <end position="195"/>
    </location>
</feature>
<keyword evidence="4" id="KW-0862">Zinc</keyword>
<protein>
    <submittedName>
        <fullName evidence="9">Predicted Zn-dependent peptidase</fullName>
    </submittedName>
</protein>
<evidence type="ECO:0000313" key="10">
    <source>
        <dbReference type="Proteomes" id="UP000184335"/>
    </source>
</evidence>
<accession>A0A1M5ZY33</accession>
<evidence type="ECO:0000256" key="2">
    <source>
        <dbReference type="ARBA" id="ARBA00022670"/>
    </source>
</evidence>
<gene>
    <name evidence="9" type="ORF">SAMN05443429_10140</name>
</gene>
<keyword evidence="2" id="KW-0645">Protease</keyword>
<dbReference type="STRING" id="1118202.SAMN05443429_10140"/>
<name>A0A1M5ZY33_9FLAO</name>
<dbReference type="Gene3D" id="3.30.830.10">
    <property type="entry name" value="Metalloenzyme, LuxS/M16 peptidase-like"/>
    <property type="match status" value="2"/>
</dbReference>
<evidence type="ECO:0000256" key="6">
    <source>
        <dbReference type="SAM" id="SignalP"/>
    </source>
</evidence>
<evidence type="ECO:0000256" key="4">
    <source>
        <dbReference type="ARBA" id="ARBA00022833"/>
    </source>
</evidence>
<reference evidence="9 10" key="1">
    <citation type="submission" date="2016-11" db="EMBL/GenBank/DDBJ databases">
        <authorList>
            <person name="Jaros S."/>
            <person name="Januszkiewicz K."/>
            <person name="Wedrychowicz H."/>
        </authorList>
    </citation>
    <scope>NUCLEOTIDE SEQUENCE [LARGE SCALE GENOMIC DNA]</scope>
    <source>
        <strain evidence="9 10">DSM 25479</strain>
    </source>
</reference>
<dbReference type="EMBL" id="FQYI01000001">
    <property type="protein sequence ID" value="SHI29187.1"/>
    <property type="molecule type" value="Genomic_DNA"/>
</dbReference>
<keyword evidence="5" id="KW-0482">Metalloprotease</keyword>
<keyword evidence="3" id="KW-0378">Hydrolase</keyword>
<evidence type="ECO:0000256" key="1">
    <source>
        <dbReference type="ARBA" id="ARBA00007261"/>
    </source>
</evidence>
<dbReference type="Pfam" id="PF00675">
    <property type="entry name" value="Peptidase_M16"/>
    <property type="match status" value="1"/>
</dbReference>
<sequence length="451" mass="51240">MKIFYLYKVFNDVFMKKSILSVAAAALLGSVASAQQIKFEEYDLPNGLHVILHQDNTVPVVTTGVMYHVGSKDEEIGRSGFAHFFEHLLFEGTQNIGRGEWFKIVSSNGGTNNANTTNDRTYYYETFPSNNEQLGLWMEAERMRSGQVEQIGVDTQREVVKEEKRMRMDNQPYGNLFNSILANTFKNHPYRWSVIGSMEDLNAAQLVEFRNFYKKYYVPNNAVLVVAGDIQPEQTKRWVETYFGGIPKGVVAEKKFPQEQPITKETEVTVTDANIQLPAYIYSYRTPSNKSRDARVLDMISTYLSGGKSSVLYKKLVDEQKKALSVSANSIGFEDAGVFAFFAIPMGATPKADLQKVIDEEIKKVQTSLISEEDYQKLQNKFENEFVNANSTVQGIASSLATNYMLMGDTNLINKDIDIYRSITREEIRDVAKKYLNSNQRVIINYVPEKK</sequence>
<dbReference type="SUPFAM" id="SSF63411">
    <property type="entry name" value="LuxS/MPP-like metallohydrolase"/>
    <property type="match status" value="2"/>
</dbReference>
<dbReference type="InterPro" id="IPR050626">
    <property type="entry name" value="Peptidase_M16"/>
</dbReference>
<dbReference type="PANTHER" id="PTHR43690:SF35">
    <property type="entry name" value="NON-CATALYTIC MEMBER OF PEPTIDASE SUBFAMILY M16B-RELATED"/>
    <property type="match status" value="1"/>
</dbReference>
<evidence type="ECO:0000313" key="9">
    <source>
        <dbReference type="EMBL" id="SHI29187.1"/>
    </source>
</evidence>
<dbReference type="PANTHER" id="PTHR43690">
    <property type="entry name" value="NARDILYSIN"/>
    <property type="match status" value="1"/>
</dbReference>
<dbReference type="GO" id="GO:0046872">
    <property type="term" value="F:metal ion binding"/>
    <property type="evidence" value="ECO:0007669"/>
    <property type="project" value="InterPro"/>
</dbReference>
<dbReference type="Pfam" id="PF05193">
    <property type="entry name" value="Peptidase_M16_C"/>
    <property type="match status" value="1"/>
</dbReference>
<evidence type="ECO:0000259" key="7">
    <source>
        <dbReference type="Pfam" id="PF00675"/>
    </source>
</evidence>